<accession>A0ABV8SRR9</accession>
<organism evidence="1 2">
    <name type="scientific">Steroidobacter flavus</name>
    <dbReference type="NCBI Taxonomy" id="1842136"/>
    <lineage>
        <taxon>Bacteria</taxon>
        <taxon>Pseudomonadati</taxon>
        <taxon>Pseudomonadota</taxon>
        <taxon>Gammaproteobacteria</taxon>
        <taxon>Steroidobacterales</taxon>
        <taxon>Steroidobacteraceae</taxon>
        <taxon>Steroidobacter</taxon>
    </lineage>
</organism>
<name>A0ABV8SRR9_9GAMM</name>
<proteinExistence type="predicted"/>
<dbReference type="Pfam" id="PF09982">
    <property type="entry name" value="LpxR"/>
    <property type="match status" value="1"/>
</dbReference>
<comment type="caution">
    <text evidence="1">The sequence shown here is derived from an EMBL/GenBank/DDBJ whole genome shotgun (WGS) entry which is preliminary data.</text>
</comment>
<dbReference type="EMBL" id="JBHSDU010000003">
    <property type="protein sequence ID" value="MFC4310075.1"/>
    <property type="molecule type" value="Genomic_DNA"/>
</dbReference>
<evidence type="ECO:0000313" key="2">
    <source>
        <dbReference type="Proteomes" id="UP001595904"/>
    </source>
</evidence>
<gene>
    <name evidence="1" type="ORF">ACFPN2_13375</name>
</gene>
<protein>
    <submittedName>
        <fullName evidence="1">Lipid A deacylase LpxR family protein</fullName>
    </submittedName>
</protein>
<reference evidence="2" key="1">
    <citation type="journal article" date="2019" name="Int. J. Syst. Evol. Microbiol.">
        <title>The Global Catalogue of Microorganisms (GCM) 10K type strain sequencing project: providing services to taxonomists for standard genome sequencing and annotation.</title>
        <authorList>
            <consortium name="The Broad Institute Genomics Platform"/>
            <consortium name="The Broad Institute Genome Sequencing Center for Infectious Disease"/>
            <person name="Wu L."/>
            <person name="Ma J."/>
        </authorList>
    </citation>
    <scope>NUCLEOTIDE SEQUENCE [LARGE SCALE GENOMIC DNA]</scope>
    <source>
        <strain evidence="2">CGMCC 1.10759</strain>
    </source>
</reference>
<dbReference type="Gene3D" id="2.40.128.140">
    <property type="entry name" value="Outer membrane protein"/>
    <property type="match status" value="1"/>
</dbReference>
<dbReference type="InterPro" id="IPR037107">
    <property type="entry name" value="Put_OMP_sf"/>
</dbReference>
<dbReference type="Proteomes" id="UP001595904">
    <property type="component" value="Unassembled WGS sequence"/>
</dbReference>
<dbReference type="InterPro" id="IPR018707">
    <property type="entry name" value="LpxR"/>
</dbReference>
<dbReference type="RefSeq" id="WP_380597271.1">
    <property type="nucleotide sequence ID" value="NZ_JBHSDU010000003.1"/>
</dbReference>
<sequence>MATTIKTGWAAQLRWAVLAALGTAALVVTGNEARAEELSSLEITPVLAVNEATVAQSVSDIEDAIAEVVVSDQRLGWLDGVDAVRVQIDNDLFAGDNQDRDYTGGMSISISGDRARDGLLSLDPLLRRLDEFVVRGEGTNVHYARQLGLLAFTPKDTLVREVQPDDRPYASLLFVSNGRVTVDADDRGAWTSSLTFGVLGLSLTSDVHGAVHELVGSEKPLGYDHQISAGGEPTARYTLARQQLWIADPSGHIDVKTTVQGSVGFLTETSASISVRAGHFNSPWWSFAPELTDYMSAPVPSESYRGGRELYVFAGARIKARAYNAFLQGQFRDSEVRYTSDEVQPLLAEAWIGVVTQILDQTQLSYALHYQTAELRDGPASRDTLWGAVQLTHNF</sequence>
<evidence type="ECO:0000313" key="1">
    <source>
        <dbReference type="EMBL" id="MFC4310075.1"/>
    </source>
</evidence>
<keyword evidence="2" id="KW-1185">Reference proteome</keyword>